<accession>E0ST62</accession>
<evidence type="ECO:0000313" key="1">
    <source>
        <dbReference type="EMBL" id="ADM27539.1"/>
    </source>
</evidence>
<gene>
    <name evidence="1" type="ordered locus">Igag_0709</name>
</gene>
<dbReference type="KEGG" id="iag:Igag_0709"/>
<dbReference type="Proteomes" id="UP000001304">
    <property type="component" value="Chromosome"/>
</dbReference>
<dbReference type="EMBL" id="CP002098">
    <property type="protein sequence ID" value="ADM27539.1"/>
    <property type="molecule type" value="Genomic_DNA"/>
</dbReference>
<dbReference type="HOGENOM" id="CLU_142665_1_0_2"/>
<organism evidence="1 2">
    <name type="scientific">Ignisphaera aggregans (strain DSM 17230 / JCM 13409 / AQ1.S1)</name>
    <dbReference type="NCBI Taxonomy" id="583356"/>
    <lineage>
        <taxon>Archaea</taxon>
        <taxon>Thermoproteota</taxon>
        <taxon>Thermoprotei</taxon>
        <taxon>Desulfurococcales</taxon>
        <taxon>Desulfurococcaceae</taxon>
        <taxon>Ignisphaera</taxon>
    </lineage>
</organism>
<keyword evidence="2" id="KW-1185">Reference proteome</keyword>
<proteinExistence type="predicted"/>
<dbReference type="BioCyc" id="IAGG583356:GHAH-705-MONOMER"/>
<name>E0ST62_IGNAA</name>
<evidence type="ECO:0000313" key="2">
    <source>
        <dbReference type="Proteomes" id="UP000001304"/>
    </source>
</evidence>
<dbReference type="Gene3D" id="1.20.120.330">
    <property type="entry name" value="Nucleotidyltransferases domain 2"/>
    <property type="match status" value="1"/>
</dbReference>
<sequence>MFSVEEILLDASMMELMESKRSGDMMRLRDVAEKAWLAVSRAVEALLVALGVEVRSYREKRDWLRKLGYEALRDGFAAREKFLHIDCFYDGICDAEFVEYEISKVEEILRFVDEETKKLRTREQPSKL</sequence>
<protein>
    <submittedName>
        <fullName evidence="1">PaREP8</fullName>
    </submittedName>
</protein>
<reference evidence="1 2" key="1">
    <citation type="journal article" date="2010" name="Stand. Genomic Sci.">
        <title>Complete genome sequence of Ignisphaera aggregans type strain (AQ1.S1).</title>
        <authorList>
            <person name="Goker M."/>
            <person name="Held B."/>
            <person name="Lapidus A."/>
            <person name="Nolan M."/>
            <person name="Spring S."/>
            <person name="Yasawong M."/>
            <person name="Lucas S."/>
            <person name="Glavina Del Rio T."/>
            <person name="Tice H."/>
            <person name="Cheng J.F."/>
            <person name="Goodwin L."/>
            <person name="Tapia R."/>
            <person name="Pitluck S."/>
            <person name="Liolios K."/>
            <person name="Ivanova N."/>
            <person name="Mavromatis K."/>
            <person name="Mikhailova N."/>
            <person name="Pati A."/>
            <person name="Chen A."/>
            <person name="Palaniappan K."/>
            <person name="Brambilla E."/>
            <person name="Land M."/>
            <person name="Hauser L."/>
            <person name="Chang Y.J."/>
            <person name="Jeffries C.D."/>
            <person name="Brettin T."/>
            <person name="Detter J.C."/>
            <person name="Han C."/>
            <person name="Rohde M."/>
            <person name="Sikorski J."/>
            <person name="Woyke T."/>
            <person name="Bristow J."/>
            <person name="Eisen J.A."/>
            <person name="Markowitz V."/>
            <person name="Hugenholtz P."/>
            <person name="Kyrpides N.C."/>
            <person name="Klenk H.P."/>
        </authorList>
    </citation>
    <scope>NUCLEOTIDE SEQUENCE [LARGE SCALE GENOMIC DNA]</scope>
    <source>
        <strain evidence="2">DSM 17230 / JCM 13409 / AQ1.S1</strain>
    </source>
</reference>
<dbReference type="AlphaFoldDB" id="E0ST62"/>